<proteinExistence type="predicted"/>
<dbReference type="Pfam" id="PF22725">
    <property type="entry name" value="GFO_IDH_MocA_C3"/>
    <property type="match status" value="1"/>
</dbReference>
<evidence type="ECO:0000259" key="2">
    <source>
        <dbReference type="Pfam" id="PF22725"/>
    </source>
</evidence>
<comment type="caution">
    <text evidence="3">The sequence shown here is derived from an EMBL/GenBank/DDBJ whole genome shotgun (WGS) entry which is preliminary data.</text>
</comment>
<evidence type="ECO:0000259" key="1">
    <source>
        <dbReference type="Pfam" id="PF01408"/>
    </source>
</evidence>
<dbReference type="AlphaFoldDB" id="X1Q808"/>
<dbReference type="Pfam" id="PF01408">
    <property type="entry name" value="GFO_IDH_MocA"/>
    <property type="match status" value="1"/>
</dbReference>
<dbReference type="InterPro" id="IPR036291">
    <property type="entry name" value="NAD(P)-bd_dom_sf"/>
</dbReference>
<dbReference type="GO" id="GO:0000166">
    <property type="term" value="F:nucleotide binding"/>
    <property type="evidence" value="ECO:0007669"/>
    <property type="project" value="InterPro"/>
</dbReference>
<name>X1Q808_9ZZZZ</name>
<gene>
    <name evidence="3" type="ORF">S12H4_01987</name>
</gene>
<dbReference type="PANTHER" id="PTHR43249:SF1">
    <property type="entry name" value="D-GLUCOSIDE 3-DEHYDROGENASE"/>
    <property type="match status" value="1"/>
</dbReference>
<dbReference type="InterPro" id="IPR052515">
    <property type="entry name" value="Gfo/Idh/MocA_Oxidoreductase"/>
</dbReference>
<feature type="domain" description="Gfo/Idh/MocA-like oxidoreductase N-terminal" evidence="1">
    <location>
        <begin position="5"/>
        <end position="120"/>
    </location>
</feature>
<organism evidence="3">
    <name type="scientific">marine sediment metagenome</name>
    <dbReference type="NCBI Taxonomy" id="412755"/>
    <lineage>
        <taxon>unclassified sequences</taxon>
        <taxon>metagenomes</taxon>
        <taxon>ecological metagenomes</taxon>
    </lineage>
</organism>
<reference evidence="3" key="1">
    <citation type="journal article" date="2014" name="Front. Microbiol.">
        <title>High frequency of phylogenetically diverse reductive dehalogenase-homologous genes in deep subseafloor sedimentary metagenomes.</title>
        <authorList>
            <person name="Kawai M."/>
            <person name="Futagami T."/>
            <person name="Toyoda A."/>
            <person name="Takaki Y."/>
            <person name="Nishi S."/>
            <person name="Hori S."/>
            <person name="Arai W."/>
            <person name="Tsubouchi T."/>
            <person name="Morono Y."/>
            <person name="Uchiyama I."/>
            <person name="Ito T."/>
            <person name="Fujiyama A."/>
            <person name="Inagaki F."/>
            <person name="Takami H."/>
        </authorList>
    </citation>
    <scope>NUCLEOTIDE SEQUENCE</scope>
    <source>
        <strain evidence="3">Expedition CK06-06</strain>
    </source>
</reference>
<dbReference type="PANTHER" id="PTHR43249">
    <property type="entry name" value="UDP-N-ACETYL-2-AMINO-2-DEOXY-D-GLUCURONATE OXIDASE"/>
    <property type="match status" value="1"/>
</dbReference>
<dbReference type="InterPro" id="IPR000683">
    <property type="entry name" value="Gfo/Idh/MocA-like_OxRdtase_N"/>
</dbReference>
<dbReference type="Gene3D" id="3.40.50.720">
    <property type="entry name" value="NAD(P)-binding Rossmann-like Domain"/>
    <property type="match status" value="1"/>
</dbReference>
<dbReference type="Gene3D" id="3.30.360.10">
    <property type="entry name" value="Dihydrodipicolinate Reductase, domain 2"/>
    <property type="match status" value="1"/>
</dbReference>
<dbReference type="EMBL" id="BARW01000445">
    <property type="protein sequence ID" value="GAI64617.1"/>
    <property type="molecule type" value="Genomic_DNA"/>
</dbReference>
<protein>
    <recommendedName>
        <fullName evidence="4">Gfo/Idh/MocA-like oxidoreductase N-terminal domain-containing protein</fullName>
    </recommendedName>
</protein>
<dbReference type="InterPro" id="IPR055170">
    <property type="entry name" value="GFO_IDH_MocA-like_dom"/>
</dbReference>
<accession>X1Q808</accession>
<sequence>MEKLKTGLAGCGKAGHFHAAALAKLPQSEFLAVTSSTPSRAEEFARKYNVKAYANVSEMVAREKLDVIHICTPHPAHMEPAIEALKEGANVFVEKPLASSLEDCDAILGMATKVGKQIGVVSQRRFYAPCQRVKRAIEEGKIGKPVLGTITILGWRDQAYYESDSWRGTWKGEGGGILVNQAPHQIDLLHWYMGEIDELYGIWGNLNHPYIEVEDTALAILKFKNGGIGNIIVSNSQKPGIYGKVHIHGDNGASVGIQTDSGAMFIAGVSNIQKPPVNDIWSVAGEEKMLKNWIKEDSCLFKKINPMEYFLQLQIEDFLNAIMEERKTLVTGEEGRVTVEIFTAIYRSKRDRKAIKFPLNPEYDRTDFDGRLPDN</sequence>
<evidence type="ECO:0000313" key="3">
    <source>
        <dbReference type="EMBL" id="GAI64617.1"/>
    </source>
</evidence>
<evidence type="ECO:0008006" key="4">
    <source>
        <dbReference type="Google" id="ProtNLM"/>
    </source>
</evidence>
<dbReference type="SUPFAM" id="SSF51735">
    <property type="entry name" value="NAD(P)-binding Rossmann-fold domains"/>
    <property type="match status" value="1"/>
</dbReference>
<dbReference type="SUPFAM" id="SSF55347">
    <property type="entry name" value="Glyceraldehyde-3-phosphate dehydrogenase-like, C-terminal domain"/>
    <property type="match status" value="1"/>
</dbReference>
<feature type="domain" description="GFO/IDH/MocA-like oxidoreductase" evidence="2">
    <location>
        <begin position="131"/>
        <end position="253"/>
    </location>
</feature>